<dbReference type="EMBL" id="BART01017165">
    <property type="protein sequence ID" value="GAG75340.1"/>
    <property type="molecule type" value="Genomic_DNA"/>
</dbReference>
<name>X0ZZN4_9ZZZZ</name>
<dbReference type="AlphaFoldDB" id="X0ZZN4"/>
<gene>
    <name evidence="1" type="ORF">S01H4_32754</name>
</gene>
<protein>
    <submittedName>
        <fullName evidence="1">Uncharacterized protein</fullName>
    </submittedName>
</protein>
<accession>X0ZZN4</accession>
<evidence type="ECO:0000313" key="1">
    <source>
        <dbReference type="EMBL" id="GAG75340.1"/>
    </source>
</evidence>
<organism evidence="1">
    <name type="scientific">marine sediment metagenome</name>
    <dbReference type="NCBI Taxonomy" id="412755"/>
    <lineage>
        <taxon>unclassified sequences</taxon>
        <taxon>metagenomes</taxon>
        <taxon>ecological metagenomes</taxon>
    </lineage>
</organism>
<sequence length="34" mass="4079">MPILLKMNLACNFQCEYCYEECIKPKKMQAIDHE</sequence>
<feature type="non-terminal residue" evidence="1">
    <location>
        <position position="34"/>
    </location>
</feature>
<reference evidence="1" key="1">
    <citation type="journal article" date="2014" name="Front. Microbiol.">
        <title>High frequency of phylogenetically diverse reductive dehalogenase-homologous genes in deep subseafloor sedimentary metagenomes.</title>
        <authorList>
            <person name="Kawai M."/>
            <person name="Futagami T."/>
            <person name="Toyoda A."/>
            <person name="Takaki Y."/>
            <person name="Nishi S."/>
            <person name="Hori S."/>
            <person name="Arai W."/>
            <person name="Tsubouchi T."/>
            <person name="Morono Y."/>
            <person name="Uchiyama I."/>
            <person name="Ito T."/>
            <person name="Fujiyama A."/>
            <person name="Inagaki F."/>
            <person name="Takami H."/>
        </authorList>
    </citation>
    <scope>NUCLEOTIDE SEQUENCE</scope>
    <source>
        <strain evidence="1">Expedition CK06-06</strain>
    </source>
</reference>
<proteinExistence type="predicted"/>
<comment type="caution">
    <text evidence="1">The sequence shown here is derived from an EMBL/GenBank/DDBJ whole genome shotgun (WGS) entry which is preliminary data.</text>
</comment>